<name>A0A5S3PWK4_9FLAO</name>
<dbReference type="EMBL" id="VATY01000001">
    <property type="protein sequence ID" value="TMM58612.1"/>
    <property type="molecule type" value="Genomic_DNA"/>
</dbReference>
<reference evidence="1 2" key="1">
    <citation type="submission" date="2019-05" db="EMBL/GenBank/DDBJ databases">
        <authorList>
            <person name="Zhang J.-Y."/>
            <person name="Feg X."/>
            <person name="Du Z.-J."/>
        </authorList>
    </citation>
    <scope>NUCLEOTIDE SEQUENCE [LARGE SCALE GENOMIC DNA]</scope>
    <source>
        <strain evidence="1 2">RZ26</strain>
    </source>
</reference>
<protein>
    <submittedName>
        <fullName evidence="1">Uncharacterized protein</fullName>
    </submittedName>
</protein>
<proteinExistence type="predicted"/>
<comment type="caution">
    <text evidence="1">The sequence shown here is derived from an EMBL/GenBank/DDBJ whole genome shotgun (WGS) entry which is preliminary data.</text>
</comment>
<dbReference type="RefSeq" id="WP_138656544.1">
    <property type="nucleotide sequence ID" value="NZ_VATY01000001.1"/>
</dbReference>
<organism evidence="1 2">
    <name type="scientific">Maribacter algarum</name>
    <name type="common">ex Zhang et al. 2020</name>
    <dbReference type="NCBI Taxonomy" id="2578118"/>
    <lineage>
        <taxon>Bacteria</taxon>
        <taxon>Pseudomonadati</taxon>
        <taxon>Bacteroidota</taxon>
        <taxon>Flavobacteriia</taxon>
        <taxon>Flavobacteriales</taxon>
        <taxon>Flavobacteriaceae</taxon>
        <taxon>Maribacter</taxon>
    </lineage>
</organism>
<gene>
    <name evidence="1" type="ORF">FEE95_04055</name>
</gene>
<dbReference type="Proteomes" id="UP000310314">
    <property type="component" value="Unassembled WGS sequence"/>
</dbReference>
<dbReference type="AlphaFoldDB" id="A0A5S3PWK4"/>
<keyword evidence="2" id="KW-1185">Reference proteome</keyword>
<evidence type="ECO:0000313" key="2">
    <source>
        <dbReference type="Proteomes" id="UP000310314"/>
    </source>
</evidence>
<accession>A0A5S3PWK4</accession>
<evidence type="ECO:0000313" key="1">
    <source>
        <dbReference type="EMBL" id="TMM58612.1"/>
    </source>
</evidence>
<dbReference type="OrthoDB" id="3196946at2"/>
<sequence length="187" mass="21161">MDKVLKRFTDILCGTLDNQAQVDKERAEGKQVHPYAKHVTDICNHKVINRPEGHEGIYVLEESYYTYPGKAMDIKPLIFYLRSDGKSKVFLESIKAPHLDPKTITNANDDLILDYTKLEVGPFGAAEYTLQVTDQFTVNHIGDIGNGMTFQLIETLSDGHLSVMELVRQDGVKLTPYDTPIDYIKIE</sequence>